<evidence type="ECO:0000313" key="3">
    <source>
        <dbReference type="Proteomes" id="UP000693672"/>
    </source>
</evidence>
<evidence type="ECO:0000259" key="1">
    <source>
        <dbReference type="PROSITE" id="PS51819"/>
    </source>
</evidence>
<gene>
    <name evidence="2" type="ORF">PAESOLCIP111_01270</name>
</gene>
<sequence>MIEFERLHHVSIAVRDLKKARRFYSEVLQLQEIERPPFNSKGIWYAVGPHQLHLLEHPQGGTLRTGEIDTVDGHFAVWVKSYKGTIEWLEQAGVPYEARPQSVAGFAQIYVLDPDHNIIEFDSPYGS</sequence>
<feature type="domain" description="VOC" evidence="1">
    <location>
        <begin position="6"/>
        <end position="124"/>
    </location>
</feature>
<name>A0A916JWN9_9BACL</name>
<keyword evidence="3" id="KW-1185">Reference proteome</keyword>
<accession>A0A916JWN9</accession>
<evidence type="ECO:0000313" key="2">
    <source>
        <dbReference type="EMBL" id="CAG7610673.1"/>
    </source>
</evidence>
<dbReference type="Proteomes" id="UP000693672">
    <property type="component" value="Unassembled WGS sequence"/>
</dbReference>
<dbReference type="PROSITE" id="PS51819">
    <property type="entry name" value="VOC"/>
    <property type="match status" value="1"/>
</dbReference>
<dbReference type="InterPro" id="IPR037523">
    <property type="entry name" value="VOC_core"/>
</dbReference>
<dbReference type="EMBL" id="CAJVAS010000004">
    <property type="protein sequence ID" value="CAG7610673.1"/>
    <property type="molecule type" value="Genomic_DNA"/>
</dbReference>
<dbReference type="InterPro" id="IPR004360">
    <property type="entry name" value="Glyas_Fos-R_dOase_dom"/>
</dbReference>
<dbReference type="InterPro" id="IPR050383">
    <property type="entry name" value="GlyoxalaseI/FosfomycinResist"/>
</dbReference>
<protein>
    <recommendedName>
        <fullName evidence="1">VOC domain-containing protein</fullName>
    </recommendedName>
</protein>
<dbReference type="AlphaFoldDB" id="A0A916JWN9"/>
<comment type="caution">
    <text evidence="2">The sequence shown here is derived from an EMBL/GenBank/DDBJ whole genome shotgun (WGS) entry which is preliminary data.</text>
</comment>
<organism evidence="2 3">
    <name type="scientific">Paenibacillus solanacearum</name>
    <dbReference type="NCBI Taxonomy" id="2048548"/>
    <lineage>
        <taxon>Bacteria</taxon>
        <taxon>Bacillati</taxon>
        <taxon>Bacillota</taxon>
        <taxon>Bacilli</taxon>
        <taxon>Bacillales</taxon>
        <taxon>Paenibacillaceae</taxon>
        <taxon>Paenibacillus</taxon>
    </lineage>
</organism>
<dbReference type="RefSeq" id="WP_218091087.1">
    <property type="nucleotide sequence ID" value="NZ_CAJVAS010000004.1"/>
</dbReference>
<proteinExistence type="predicted"/>
<dbReference type="Pfam" id="PF00903">
    <property type="entry name" value="Glyoxalase"/>
    <property type="match status" value="1"/>
</dbReference>
<dbReference type="PANTHER" id="PTHR21366">
    <property type="entry name" value="GLYOXALASE FAMILY PROTEIN"/>
    <property type="match status" value="1"/>
</dbReference>
<reference evidence="2" key="1">
    <citation type="submission" date="2021-06" db="EMBL/GenBank/DDBJ databases">
        <authorList>
            <person name="Criscuolo A."/>
        </authorList>
    </citation>
    <scope>NUCLEOTIDE SEQUENCE</scope>
    <source>
        <strain evidence="2">CIP111600</strain>
    </source>
</reference>